<reference evidence="1" key="1">
    <citation type="journal article" date="2020" name="Nat. Commun.">
        <title>Large-scale genome sequencing of mycorrhizal fungi provides insights into the early evolution of symbiotic traits.</title>
        <authorList>
            <person name="Miyauchi S."/>
            <person name="Kiss E."/>
            <person name="Kuo A."/>
            <person name="Drula E."/>
            <person name="Kohler A."/>
            <person name="Sanchez-Garcia M."/>
            <person name="Morin E."/>
            <person name="Andreopoulos B."/>
            <person name="Barry K.W."/>
            <person name="Bonito G."/>
            <person name="Buee M."/>
            <person name="Carver A."/>
            <person name="Chen C."/>
            <person name="Cichocki N."/>
            <person name="Clum A."/>
            <person name="Culley D."/>
            <person name="Crous P.W."/>
            <person name="Fauchery L."/>
            <person name="Girlanda M."/>
            <person name="Hayes R.D."/>
            <person name="Keri Z."/>
            <person name="LaButti K."/>
            <person name="Lipzen A."/>
            <person name="Lombard V."/>
            <person name="Magnuson J."/>
            <person name="Maillard F."/>
            <person name="Murat C."/>
            <person name="Nolan M."/>
            <person name="Ohm R.A."/>
            <person name="Pangilinan J."/>
            <person name="Pereira M.F."/>
            <person name="Perotto S."/>
            <person name="Peter M."/>
            <person name="Pfister S."/>
            <person name="Riley R."/>
            <person name="Sitrit Y."/>
            <person name="Stielow J.B."/>
            <person name="Szollosi G."/>
            <person name="Zifcakova L."/>
            <person name="Stursova M."/>
            <person name="Spatafora J.W."/>
            <person name="Tedersoo L."/>
            <person name="Vaario L.M."/>
            <person name="Yamada A."/>
            <person name="Yan M."/>
            <person name="Wang P."/>
            <person name="Xu J."/>
            <person name="Bruns T."/>
            <person name="Baldrian P."/>
            <person name="Vilgalys R."/>
            <person name="Dunand C."/>
            <person name="Henrissat B."/>
            <person name="Grigoriev I.V."/>
            <person name="Hibbett D."/>
            <person name="Nagy L.G."/>
            <person name="Martin F.M."/>
        </authorList>
    </citation>
    <scope>NUCLEOTIDE SEQUENCE</scope>
    <source>
        <strain evidence="1">UH-Tt-Lm1</strain>
    </source>
</reference>
<proteinExistence type="predicted"/>
<gene>
    <name evidence="1" type="ORF">BJ322DRAFT_43497</name>
</gene>
<dbReference type="AlphaFoldDB" id="A0A9P6HQ53"/>
<name>A0A9P6HQ53_9AGAM</name>
<dbReference type="Proteomes" id="UP000736335">
    <property type="component" value="Unassembled WGS sequence"/>
</dbReference>
<evidence type="ECO:0000313" key="2">
    <source>
        <dbReference type="Proteomes" id="UP000736335"/>
    </source>
</evidence>
<protein>
    <submittedName>
        <fullName evidence="1">Uncharacterized protein</fullName>
    </submittedName>
</protein>
<dbReference type="EMBL" id="WIUZ02000001">
    <property type="protein sequence ID" value="KAF9792395.1"/>
    <property type="molecule type" value="Genomic_DNA"/>
</dbReference>
<evidence type="ECO:0000313" key="1">
    <source>
        <dbReference type="EMBL" id="KAF9792395.1"/>
    </source>
</evidence>
<accession>A0A9P6HQ53</accession>
<keyword evidence="2" id="KW-1185">Reference proteome</keyword>
<organism evidence="1 2">
    <name type="scientific">Thelephora terrestris</name>
    <dbReference type="NCBI Taxonomy" id="56493"/>
    <lineage>
        <taxon>Eukaryota</taxon>
        <taxon>Fungi</taxon>
        <taxon>Dikarya</taxon>
        <taxon>Basidiomycota</taxon>
        <taxon>Agaricomycotina</taxon>
        <taxon>Agaricomycetes</taxon>
        <taxon>Thelephorales</taxon>
        <taxon>Thelephoraceae</taxon>
        <taxon>Thelephora</taxon>
    </lineage>
</organism>
<comment type="caution">
    <text evidence="1">The sequence shown here is derived from an EMBL/GenBank/DDBJ whole genome shotgun (WGS) entry which is preliminary data.</text>
</comment>
<sequence length="162" mass="18465">MCTSNGVYSVALELRCVPPYKARHRFDFSSTHSTDSHPSHLDHLLSLSPFYSQNWNLVKMCHNIIDGRYYTTCGHFDPVSTRLQDCLKPDCLFSRRHEHAIGTCHFVTSVLRRFAHGLFSLVTGCKSTLCRRMMSLPVRNPIRIFESNCGNCVICNPLLTPC</sequence>
<dbReference type="OrthoDB" id="3134980at2759"/>
<reference evidence="1" key="2">
    <citation type="submission" date="2020-11" db="EMBL/GenBank/DDBJ databases">
        <authorList>
            <consortium name="DOE Joint Genome Institute"/>
            <person name="Kuo A."/>
            <person name="Miyauchi S."/>
            <person name="Kiss E."/>
            <person name="Drula E."/>
            <person name="Kohler A."/>
            <person name="Sanchez-Garcia M."/>
            <person name="Andreopoulos B."/>
            <person name="Barry K.W."/>
            <person name="Bonito G."/>
            <person name="Buee M."/>
            <person name="Carver A."/>
            <person name="Chen C."/>
            <person name="Cichocki N."/>
            <person name="Clum A."/>
            <person name="Culley D."/>
            <person name="Crous P.W."/>
            <person name="Fauchery L."/>
            <person name="Girlanda M."/>
            <person name="Hayes R."/>
            <person name="Keri Z."/>
            <person name="Labutti K."/>
            <person name="Lipzen A."/>
            <person name="Lombard V."/>
            <person name="Magnuson J."/>
            <person name="Maillard F."/>
            <person name="Morin E."/>
            <person name="Murat C."/>
            <person name="Nolan M."/>
            <person name="Ohm R."/>
            <person name="Pangilinan J."/>
            <person name="Pereira M."/>
            <person name="Perotto S."/>
            <person name="Peter M."/>
            <person name="Riley R."/>
            <person name="Sitrit Y."/>
            <person name="Stielow B."/>
            <person name="Szollosi G."/>
            <person name="Zifcakova L."/>
            <person name="Stursova M."/>
            <person name="Spatafora J.W."/>
            <person name="Tedersoo L."/>
            <person name="Vaario L.-M."/>
            <person name="Yamada A."/>
            <person name="Yan M."/>
            <person name="Wang P."/>
            <person name="Xu J."/>
            <person name="Bruns T."/>
            <person name="Baldrian P."/>
            <person name="Vilgalys R."/>
            <person name="Henrissat B."/>
            <person name="Grigoriev I.V."/>
            <person name="Hibbett D."/>
            <person name="Nagy L.G."/>
            <person name="Martin F.M."/>
        </authorList>
    </citation>
    <scope>NUCLEOTIDE SEQUENCE</scope>
    <source>
        <strain evidence="1">UH-Tt-Lm1</strain>
    </source>
</reference>